<dbReference type="PROSITE" id="PS50865">
    <property type="entry name" value="ZF_MYND_2"/>
    <property type="match status" value="1"/>
</dbReference>
<comment type="caution">
    <text evidence="6">The sequence shown here is derived from an EMBL/GenBank/DDBJ whole genome shotgun (WGS) entry which is preliminary data.</text>
</comment>
<keyword evidence="7" id="KW-1185">Reference proteome</keyword>
<sequence>MTFDCFFCTKTLTKNQVKRCSQCLLVTYCSKECQKSSWKASHKWNCQKASYTGSGKMPSKPEKFSPEWMELEVEKSLSRWIYAWRVYFQGCAQRCLDLANHPPERVMTHCMQLVVQPRNSNGDPAKQYSIIKTDVVSVSHIRERFPKLKVVIDPTDFSRLRFMIIMQNALDHVMTVRLVQWNDFNIGEWRKIDKKVGADLAEGWGGRLRVAVETRDPSQLEKEMFGSRKILDPHEIERRLAQENM</sequence>
<dbReference type="GO" id="GO:0008270">
    <property type="term" value="F:zinc ion binding"/>
    <property type="evidence" value="ECO:0007669"/>
    <property type="project" value="UniProtKB-KW"/>
</dbReference>
<proteinExistence type="predicted"/>
<dbReference type="PROSITE" id="PS01360">
    <property type="entry name" value="ZF_MYND_1"/>
    <property type="match status" value="1"/>
</dbReference>
<dbReference type="Gene3D" id="6.10.140.2220">
    <property type="match status" value="1"/>
</dbReference>
<organism evidence="6 7">
    <name type="scientific">Collybia nuda</name>
    <dbReference type="NCBI Taxonomy" id="64659"/>
    <lineage>
        <taxon>Eukaryota</taxon>
        <taxon>Fungi</taxon>
        <taxon>Dikarya</taxon>
        <taxon>Basidiomycota</taxon>
        <taxon>Agaricomycotina</taxon>
        <taxon>Agaricomycetes</taxon>
        <taxon>Agaricomycetidae</taxon>
        <taxon>Agaricales</taxon>
        <taxon>Tricholomatineae</taxon>
        <taxon>Clitocybaceae</taxon>
        <taxon>Collybia</taxon>
    </lineage>
</organism>
<evidence type="ECO:0000256" key="4">
    <source>
        <dbReference type="PROSITE-ProRule" id="PRU00134"/>
    </source>
</evidence>
<evidence type="ECO:0000313" key="6">
    <source>
        <dbReference type="EMBL" id="KAF9456986.1"/>
    </source>
</evidence>
<name>A0A9P5XWH1_9AGAR</name>
<dbReference type="Pfam" id="PF01753">
    <property type="entry name" value="zf-MYND"/>
    <property type="match status" value="1"/>
</dbReference>
<dbReference type="SUPFAM" id="SSF144232">
    <property type="entry name" value="HIT/MYND zinc finger-like"/>
    <property type="match status" value="1"/>
</dbReference>
<protein>
    <recommendedName>
        <fullName evidence="5">MYND-type domain-containing protein</fullName>
    </recommendedName>
</protein>
<keyword evidence="1" id="KW-0479">Metal-binding</keyword>
<evidence type="ECO:0000313" key="7">
    <source>
        <dbReference type="Proteomes" id="UP000807353"/>
    </source>
</evidence>
<dbReference type="EMBL" id="MU150393">
    <property type="protein sequence ID" value="KAF9456986.1"/>
    <property type="molecule type" value="Genomic_DNA"/>
</dbReference>
<reference evidence="6" key="1">
    <citation type="submission" date="2020-11" db="EMBL/GenBank/DDBJ databases">
        <authorList>
            <consortium name="DOE Joint Genome Institute"/>
            <person name="Ahrendt S."/>
            <person name="Riley R."/>
            <person name="Andreopoulos W."/>
            <person name="Labutti K."/>
            <person name="Pangilinan J."/>
            <person name="Ruiz-Duenas F.J."/>
            <person name="Barrasa J.M."/>
            <person name="Sanchez-Garcia M."/>
            <person name="Camarero S."/>
            <person name="Miyauchi S."/>
            <person name="Serrano A."/>
            <person name="Linde D."/>
            <person name="Babiker R."/>
            <person name="Drula E."/>
            <person name="Ayuso-Fernandez I."/>
            <person name="Pacheco R."/>
            <person name="Padilla G."/>
            <person name="Ferreira P."/>
            <person name="Barriuso J."/>
            <person name="Kellner H."/>
            <person name="Castanera R."/>
            <person name="Alfaro M."/>
            <person name="Ramirez L."/>
            <person name="Pisabarro A.G."/>
            <person name="Kuo A."/>
            <person name="Tritt A."/>
            <person name="Lipzen A."/>
            <person name="He G."/>
            <person name="Yan M."/>
            <person name="Ng V."/>
            <person name="Cullen D."/>
            <person name="Martin F."/>
            <person name="Rosso M.-N."/>
            <person name="Henrissat B."/>
            <person name="Hibbett D."/>
            <person name="Martinez A.T."/>
            <person name="Grigoriev I.V."/>
        </authorList>
    </citation>
    <scope>NUCLEOTIDE SEQUENCE</scope>
    <source>
        <strain evidence="6">CBS 247.69</strain>
    </source>
</reference>
<dbReference type="Proteomes" id="UP000807353">
    <property type="component" value="Unassembled WGS sequence"/>
</dbReference>
<keyword evidence="2 4" id="KW-0863">Zinc-finger</keyword>
<evidence type="ECO:0000259" key="5">
    <source>
        <dbReference type="PROSITE" id="PS50865"/>
    </source>
</evidence>
<dbReference type="OrthoDB" id="9922773at2759"/>
<dbReference type="InterPro" id="IPR002893">
    <property type="entry name" value="Znf_MYND"/>
</dbReference>
<gene>
    <name evidence="6" type="ORF">BDZ94DRAFT_1203510</name>
</gene>
<evidence type="ECO:0000256" key="1">
    <source>
        <dbReference type="ARBA" id="ARBA00022723"/>
    </source>
</evidence>
<keyword evidence="3" id="KW-0862">Zinc</keyword>
<evidence type="ECO:0000256" key="2">
    <source>
        <dbReference type="ARBA" id="ARBA00022771"/>
    </source>
</evidence>
<feature type="domain" description="MYND-type" evidence="5">
    <location>
        <begin position="5"/>
        <end position="46"/>
    </location>
</feature>
<dbReference type="AlphaFoldDB" id="A0A9P5XWH1"/>
<accession>A0A9P5XWH1</accession>
<evidence type="ECO:0000256" key="3">
    <source>
        <dbReference type="ARBA" id="ARBA00022833"/>
    </source>
</evidence>